<name>A0A9W8AT80_9FUNG</name>
<evidence type="ECO:0000256" key="4">
    <source>
        <dbReference type="ARBA" id="ARBA00022552"/>
    </source>
</evidence>
<dbReference type="PANTHER" id="PTHR23183">
    <property type="entry name" value="NOP14"/>
    <property type="match status" value="1"/>
</dbReference>
<evidence type="ECO:0000256" key="7">
    <source>
        <dbReference type="SAM" id="MobiDB-lite"/>
    </source>
</evidence>
<keyword evidence="9" id="KW-1185">Reference proteome</keyword>
<dbReference type="GO" id="GO:0030490">
    <property type="term" value="P:maturation of SSU-rRNA"/>
    <property type="evidence" value="ECO:0007669"/>
    <property type="project" value="TreeGrafter"/>
</dbReference>
<protein>
    <submittedName>
        <fullName evidence="8">Nucleolar complex protein 14</fullName>
    </submittedName>
</protein>
<sequence>MGKPQGDGSNQSALKRMRASLQTAGVLAGSQPRKGSKKYQKRLAKLARENPEQLVRNAKERHEKLDAISTLYNPFDIKTNKPLKVKAVGRKVKGVRGAPTLSKQVGLENRKKTLLVEWQNRHRSGGLIDRRFGENNPHLTPEEKMMERFARERE</sequence>
<dbReference type="Proteomes" id="UP001151582">
    <property type="component" value="Unassembled WGS sequence"/>
</dbReference>
<comment type="caution">
    <text evidence="8">The sequence shown here is derived from an EMBL/GenBank/DDBJ whole genome shotgun (WGS) entry which is preliminary data.</text>
</comment>
<reference evidence="8" key="1">
    <citation type="submission" date="2022-07" db="EMBL/GenBank/DDBJ databases">
        <title>Phylogenomic reconstructions and comparative analyses of Kickxellomycotina fungi.</title>
        <authorList>
            <person name="Reynolds N.K."/>
            <person name="Stajich J.E."/>
            <person name="Barry K."/>
            <person name="Grigoriev I.V."/>
            <person name="Crous P."/>
            <person name="Smith M.E."/>
        </authorList>
    </citation>
    <scope>NUCLEOTIDE SEQUENCE</scope>
    <source>
        <strain evidence="8">RSA 567</strain>
    </source>
</reference>
<dbReference type="AlphaFoldDB" id="A0A9W8AT80"/>
<evidence type="ECO:0000256" key="6">
    <source>
        <dbReference type="ARBA" id="ARBA00024695"/>
    </source>
</evidence>
<evidence type="ECO:0000313" key="8">
    <source>
        <dbReference type="EMBL" id="KAJ1966840.1"/>
    </source>
</evidence>
<comment type="function">
    <text evidence="6">Involved in nucleolar processing of pre-18S ribosomal RNA. Has a role in the nuclear export of 40S pre-ribosomal subunit to the cytoplasm.</text>
</comment>
<dbReference type="GO" id="GO:0030692">
    <property type="term" value="C:Noc4p-Nop14p complex"/>
    <property type="evidence" value="ECO:0007669"/>
    <property type="project" value="TreeGrafter"/>
</dbReference>
<dbReference type="GO" id="GO:0032040">
    <property type="term" value="C:small-subunit processome"/>
    <property type="evidence" value="ECO:0007669"/>
    <property type="project" value="InterPro"/>
</dbReference>
<comment type="similarity">
    <text evidence="2">Belongs to the NOP14 family.</text>
</comment>
<dbReference type="OrthoDB" id="441771at2759"/>
<dbReference type="Pfam" id="PF04147">
    <property type="entry name" value="Nop14"/>
    <property type="match status" value="1"/>
</dbReference>
<dbReference type="EMBL" id="JANBQB010002483">
    <property type="protein sequence ID" value="KAJ1966840.1"/>
    <property type="molecule type" value="Genomic_DNA"/>
</dbReference>
<dbReference type="InterPro" id="IPR007276">
    <property type="entry name" value="Nop14"/>
</dbReference>
<evidence type="ECO:0000256" key="2">
    <source>
        <dbReference type="ARBA" id="ARBA00007466"/>
    </source>
</evidence>
<feature type="non-terminal residue" evidence="8">
    <location>
        <position position="154"/>
    </location>
</feature>
<feature type="region of interest" description="Disordered" evidence="7">
    <location>
        <begin position="127"/>
        <end position="154"/>
    </location>
</feature>
<evidence type="ECO:0000256" key="1">
    <source>
        <dbReference type="ARBA" id="ARBA00004604"/>
    </source>
</evidence>
<proteinExistence type="inferred from homology"/>
<evidence type="ECO:0000313" key="9">
    <source>
        <dbReference type="Proteomes" id="UP001151582"/>
    </source>
</evidence>
<organism evidence="8 9">
    <name type="scientific">Dimargaris verticillata</name>
    <dbReference type="NCBI Taxonomy" id="2761393"/>
    <lineage>
        <taxon>Eukaryota</taxon>
        <taxon>Fungi</taxon>
        <taxon>Fungi incertae sedis</taxon>
        <taxon>Zoopagomycota</taxon>
        <taxon>Kickxellomycotina</taxon>
        <taxon>Dimargaritomycetes</taxon>
        <taxon>Dimargaritales</taxon>
        <taxon>Dimargaritaceae</taxon>
        <taxon>Dimargaris</taxon>
    </lineage>
</organism>
<accession>A0A9W8AT80</accession>
<gene>
    <name evidence="8" type="primary">NOP14_2</name>
    <name evidence="8" type="ORF">H4R34_006462</name>
</gene>
<comment type="subcellular location">
    <subcellularLocation>
        <location evidence="1">Nucleus</location>
        <location evidence="1">Nucleolus</location>
    </subcellularLocation>
</comment>
<keyword evidence="5" id="KW-0539">Nucleus</keyword>
<dbReference type="PANTHER" id="PTHR23183:SF0">
    <property type="entry name" value="NUCLEOLAR PROTEIN 14"/>
    <property type="match status" value="1"/>
</dbReference>
<evidence type="ECO:0000256" key="5">
    <source>
        <dbReference type="ARBA" id="ARBA00023242"/>
    </source>
</evidence>
<keyword evidence="3" id="KW-0690">Ribosome biogenesis</keyword>
<evidence type="ECO:0000256" key="3">
    <source>
        <dbReference type="ARBA" id="ARBA00022517"/>
    </source>
</evidence>
<keyword evidence="4" id="KW-0698">rRNA processing</keyword>
<feature type="region of interest" description="Disordered" evidence="7">
    <location>
        <begin position="1"/>
        <end position="41"/>
    </location>
</feature>
<feature type="compositionally biased region" description="Basic and acidic residues" evidence="7">
    <location>
        <begin position="140"/>
        <end position="154"/>
    </location>
</feature>